<dbReference type="PhylomeDB" id="A0A0G4F6Q4"/>
<dbReference type="GO" id="GO:0005847">
    <property type="term" value="C:mRNA cleavage and polyadenylation specificity factor complex"/>
    <property type="evidence" value="ECO:0007669"/>
    <property type="project" value="TreeGrafter"/>
</dbReference>
<dbReference type="InterPro" id="IPR004088">
    <property type="entry name" value="KH_dom_type_1"/>
</dbReference>
<feature type="domain" description="K Homology" evidence="3">
    <location>
        <begin position="60"/>
        <end position="125"/>
    </location>
</feature>
<name>A0A0G4F6Q4_VITBC</name>
<evidence type="ECO:0000256" key="2">
    <source>
        <dbReference type="SAM" id="MobiDB-lite"/>
    </source>
</evidence>
<feature type="domain" description="K Homology" evidence="3">
    <location>
        <begin position="311"/>
        <end position="386"/>
    </location>
</feature>
<dbReference type="PANTHER" id="PTHR13484:SF0">
    <property type="entry name" value="PRE-MRNA 3'-END-PROCESSING FACTOR FIP1"/>
    <property type="match status" value="1"/>
</dbReference>
<dbReference type="SMART" id="SM00322">
    <property type="entry name" value="KH"/>
    <property type="match status" value="4"/>
</dbReference>
<dbReference type="OrthoDB" id="446338at2759"/>
<organism evidence="4 5">
    <name type="scientific">Vitrella brassicaformis (strain CCMP3155)</name>
    <dbReference type="NCBI Taxonomy" id="1169540"/>
    <lineage>
        <taxon>Eukaryota</taxon>
        <taxon>Sar</taxon>
        <taxon>Alveolata</taxon>
        <taxon>Colpodellida</taxon>
        <taxon>Vitrellaceae</taxon>
        <taxon>Vitrella</taxon>
    </lineage>
</organism>
<dbReference type="Gene3D" id="3.30.1370.10">
    <property type="entry name" value="K Homology domain, type 1"/>
    <property type="match status" value="1"/>
</dbReference>
<protein>
    <recommendedName>
        <fullName evidence="3">K Homology domain-containing protein</fullName>
    </recommendedName>
</protein>
<feature type="region of interest" description="Disordered" evidence="2">
    <location>
        <begin position="454"/>
        <end position="483"/>
    </location>
</feature>
<proteinExistence type="predicted"/>
<feature type="domain" description="K Homology" evidence="3">
    <location>
        <begin position="140"/>
        <end position="215"/>
    </location>
</feature>
<feature type="compositionally biased region" description="Basic and acidic residues" evidence="2">
    <location>
        <begin position="7"/>
        <end position="65"/>
    </location>
</feature>
<keyword evidence="1" id="KW-0694">RNA-binding</keyword>
<feature type="region of interest" description="Disordered" evidence="2">
    <location>
        <begin position="1"/>
        <end position="67"/>
    </location>
</feature>
<dbReference type="AlphaFoldDB" id="A0A0G4F6Q4"/>
<dbReference type="SUPFAM" id="SSF54791">
    <property type="entry name" value="Eukaryotic type KH-domain (KH-domain type I)"/>
    <property type="match status" value="3"/>
</dbReference>
<keyword evidence="5" id="KW-1185">Reference proteome</keyword>
<sequence>MSRSRSRSADRRERRDERGDDRSRERERERERDRDRHDDRDEPRDERHGRRRGRYDDDNGEKPDIMEVSESDAAFLLGRKGATKEKIARVAEAVLDLDEKDLILEVRGRPEAREKAKLYAKVVMAQRVGPVSIDFDEKDRDDLSLVPVPADCVGYVTGKKGTVLRSIEEEWTTIMFFVENAKGRKLKSEIQEHLAIFGAERNRRGAELKIMSAVEGKSKGFYTKAVTDYFDPRDMFSTDYYRIPEEDFSYALGSQGTTRRKLAIASGAVMEYVGRIAFMSGTLAQRKRVYEYLRWLCDQRVKSVTVDTDGRDDVTVLHIPYEYVGLVTGSKGRTLRQVEEDTRTFCFVEGLNRESRGEGTGERLLIFAENPRSRERAKEIILRRIDDHKSGRLYRGGGHDSRDYGDESYRYRWWDYDSRNSRGYYDRDRPERYDDYDRGRDDRYRDRYYDDRRDRYDDRHDDRRDRHYRDDDHYGSDARNGRR</sequence>
<dbReference type="GO" id="GO:0003723">
    <property type="term" value="F:RNA binding"/>
    <property type="evidence" value="ECO:0007669"/>
    <property type="project" value="UniProtKB-UniRule"/>
</dbReference>
<dbReference type="CDD" id="cd00105">
    <property type="entry name" value="KH-I"/>
    <property type="match status" value="2"/>
</dbReference>
<accession>A0A0G4F6Q4</accession>
<evidence type="ECO:0000256" key="1">
    <source>
        <dbReference type="PROSITE-ProRule" id="PRU00117"/>
    </source>
</evidence>
<feature type="domain" description="K Homology" evidence="3">
    <location>
        <begin position="235"/>
        <end position="298"/>
    </location>
</feature>
<dbReference type="VEuPathDB" id="CryptoDB:Vbra_5742"/>
<evidence type="ECO:0000313" key="4">
    <source>
        <dbReference type="EMBL" id="CEM08111.1"/>
    </source>
</evidence>
<evidence type="ECO:0000259" key="3">
    <source>
        <dbReference type="SMART" id="SM00322"/>
    </source>
</evidence>
<dbReference type="Gene3D" id="3.30.310.210">
    <property type="match status" value="1"/>
</dbReference>
<dbReference type="InParanoid" id="A0A0G4F6Q4"/>
<dbReference type="InterPro" id="IPR004087">
    <property type="entry name" value="KH_dom"/>
</dbReference>
<dbReference type="OMA" id="IDVPHEC"/>
<dbReference type="Pfam" id="PF00013">
    <property type="entry name" value="KH_1"/>
    <property type="match status" value="1"/>
</dbReference>
<dbReference type="InterPro" id="IPR036612">
    <property type="entry name" value="KH_dom_type_1_sf"/>
</dbReference>
<dbReference type="PROSITE" id="PS50084">
    <property type="entry name" value="KH_TYPE_1"/>
    <property type="match status" value="3"/>
</dbReference>
<dbReference type="STRING" id="1169540.A0A0G4F6Q4"/>
<dbReference type="Proteomes" id="UP000041254">
    <property type="component" value="Unassembled WGS sequence"/>
</dbReference>
<reference evidence="4 5" key="1">
    <citation type="submission" date="2014-11" db="EMBL/GenBank/DDBJ databases">
        <authorList>
            <person name="Zhu J."/>
            <person name="Qi W."/>
            <person name="Song R."/>
        </authorList>
    </citation>
    <scope>NUCLEOTIDE SEQUENCE [LARGE SCALE GENOMIC DNA]</scope>
</reference>
<gene>
    <name evidence="4" type="ORF">Vbra_5742</name>
</gene>
<dbReference type="InterPro" id="IPR051187">
    <property type="entry name" value="Pre-mRNA_3'-end_processing_reg"/>
</dbReference>
<evidence type="ECO:0000313" key="5">
    <source>
        <dbReference type="Proteomes" id="UP000041254"/>
    </source>
</evidence>
<dbReference type="PANTHER" id="PTHR13484">
    <property type="entry name" value="FIP1-LIKE 1 PROTEIN"/>
    <property type="match status" value="1"/>
</dbReference>
<dbReference type="EMBL" id="CDMY01000384">
    <property type="protein sequence ID" value="CEM08111.1"/>
    <property type="molecule type" value="Genomic_DNA"/>
</dbReference>